<accession>A0A0A9BTJ9</accession>
<sequence length="11" mass="1358">MHKAPHLSHHY</sequence>
<reference evidence="1" key="1">
    <citation type="submission" date="2014-09" db="EMBL/GenBank/DDBJ databases">
        <authorList>
            <person name="Magalhaes I.L.F."/>
            <person name="Oliveira U."/>
            <person name="Santos F.R."/>
            <person name="Vidigal T.H.D.A."/>
            <person name="Brescovit A.D."/>
            <person name="Santos A.J."/>
        </authorList>
    </citation>
    <scope>NUCLEOTIDE SEQUENCE</scope>
    <source>
        <tissue evidence="1">Shoot tissue taken approximately 20 cm above the soil surface</tissue>
    </source>
</reference>
<dbReference type="EMBL" id="GBRH01232367">
    <property type="protein sequence ID" value="JAD65528.1"/>
    <property type="molecule type" value="Transcribed_RNA"/>
</dbReference>
<name>A0A0A9BTJ9_ARUDO</name>
<reference evidence="1" key="2">
    <citation type="journal article" date="2015" name="Data Brief">
        <title>Shoot transcriptome of the giant reed, Arundo donax.</title>
        <authorList>
            <person name="Barrero R.A."/>
            <person name="Guerrero F.D."/>
            <person name="Moolhuijzen P."/>
            <person name="Goolsby J.A."/>
            <person name="Tidwell J."/>
            <person name="Bellgard S.E."/>
            <person name="Bellgard M.I."/>
        </authorList>
    </citation>
    <scope>NUCLEOTIDE SEQUENCE</scope>
    <source>
        <tissue evidence="1">Shoot tissue taken approximately 20 cm above the soil surface</tissue>
    </source>
</reference>
<organism evidence="1">
    <name type="scientific">Arundo donax</name>
    <name type="common">Giant reed</name>
    <name type="synonym">Donax arundinaceus</name>
    <dbReference type="NCBI Taxonomy" id="35708"/>
    <lineage>
        <taxon>Eukaryota</taxon>
        <taxon>Viridiplantae</taxon>
        <taxon>Streptophyta</taxon>
        <taxon>Embryophyta</taxon>
        <taxon>Tracheophyta</taxon>
        <taxon>Spermatophyta</taxon>
        <taxon>Magnoliopsida</taxon>
        <taxon>Liliopsida</taxon>
        <taxon>Poales</taxon>
        <taxon>Poaceae</taxon>
        <taxon>PACMAD clade</taxon>
        <taxon>Arundinoideae</taxon>
        <taxon>Arundineae</taxon>
        <taxon>Arundo</taxon>
    </lineage>
</organism>
<protein>
    <submittedName>
        <fullName evidence="1">Uncharacterized protein</fullName>
    </submittedName>
</protein>
<proteinExistence type="predicted"/>
<evidence type="ECO:0000313" key="1">
    <source>
        <dbReference type="EMBL" id="JAD65528.1"/>
    </source>
</evidence>